<dbReference type="Proteomes" id="UP000282084">
    <property type="component" value="Unassembled WGS sequence"/>
</dbReference>
<evidence type="ECO:0000313" key="3">
    <source>
        <dbReference type="Proteomes" id="UP000282084"/>
    </source>
</evidence>
<keyword evidence="3" id="KW-1185">Reference proteome</keyword>
<dbReference type="EMBL" id="RBXO01000001">
    <property type="protein sequence ID" value="RKT56039.1"/>
    <property type="molecule type" value="Genomic_DNA"/>
</dbReference>
<evidence type="ECO:0000313" key="2">
    <source>
        <dbReference type="EMBL" id="RKT56039.1"/>
    </source>
</evidence>
<keyword evidence="1" id="KW-1133">Transmembrane helix</keyword>
<gene>
    <name evidence="2" type="ORF">C8E97_4727</name>
</gene>
<feature type="transmembrane region" description="Helical" evidence="1">
    <location>
        <begin position="134"/>
        <end position="158"/>
    </location>
</feature>
<keyword evidence="1" id="KW-0812">Transmembrane</keyword>
<feature type="transmembrane region" description="Helical" evidence="1">
    <location>
        <begin position="29"/>
        <end position="50"/>
    </location>
</feature>
<accession>A0A495W3H1</accession>
<feature type="transmembrane region" description="Helical" evidence="1">
    <location>
        <begin position="87"/>
        <end position="114"/>
    </location>
</feature>
<feature type="transmembrane region" description="Helical" evidence="1">
    <location>
        <begin position="56"/>
        <end position="75"/>
    </location>
</feature>
<protein>
    <submittedName>
        <fullName evidence="2">Uncharacterized protein</fullName>
    </submittedName>
</protein>
<sequence>MAATRGGLPAPSLEPNPLGHQATPIFARAVFHTAVGSGLLVVVVTVLFGLTVPPLSLAGLGLGSTWVMLACAVAARVVRDLLANGNNLFVIAAPLGWSAVLLGVLGAGCVGLVLRSALLAHPHEGGVLEGRFRWVDAAMLAVVPVCGWLFVRAGVLFARSRRYLVRTVRSPDDLRGTAYSLYLRTFGDDDRLANPRPFAPVQRLLRGTLVTELPEEVHLVDALAGGEHPIVAVGRPGEPTPQIGAPRLHLPDDWQPPVRDLIRGARHVVLTLGWGRGALWELGEAMRLLPPERLILVVAMSRSEYGRFRDRAAVALAAHARRHPREDGADWTPPRLPAWGGAGELRSPIQALIHFGPGWAGAYEPVRRYSPVHNSLRVALMVAARPALRRLGHPPRGVFRLLPG</sequence>
<reference evidence="2 3" key="1">
    <citation type="submission" date="2018-10" db="EMBL/GenBank/DDBJ databases">
        <title>Sequencing the genomes of 1000 actinobacteria strains.</title>
        <authorList>
            <person name="Klenk H.-P."/>
        </authorList>
    </citation>
    <scope>NUCLEOTIDE SEQUENCE [LARGE SCALE GENOMIC DNA]</scope>
    <source>
        <strain evidence="2 3">DSM 43800</strain>
    </source>
</reference>
<name>A0A495W3H1_9PSEU</name>
<dbReference type="AlphaFoldDB" id="A0A495W3H1"/>
<keyword evidence="1" id="KW-0472">Membrane</keyword>
<organism evidence="2 3">
    <name type="scientific">Saccharothrix australiensis</name>
    <dbReference type="NCBI Taxonomy" id="2072"/>
    <lineage>
        <taxon>Bacteria</taxon>
        <taxon>Bacillati</taxon>
        <taxon>Actinomycetota</taxon>
        <taxon>Actinomycetes</taxon>
        <taxon>Pseudonocardiales</taxon>
        <taxon>Pseudonocardiaceae</taxon>
        <taxon>Saccharothrix</taxon>
    </lineage>
</organism>
<evidence type="ECO:0000256" key="1">
    <source>
        <dbReference type="SAM" id="Phobius"/>
    </source>
</evidence>
<comment type="caution">
    <text evidence="2">The sequence shown here is derived from an EMBL/GenBank/DDBJ whole genome shotgun (WGS) entry which is preliminary data.</text>
</comment>
<proteinExistence type="predicted"/>